<protein>
    <recommendedName>
        <fullName evidence="2">Hypervirulence associated protein TUDOR domain-containing protein</fullName>
    </recommendedName>
</protein>
<feature type="region of interest" description="Disordered" evidence="1">
    <location>
        <begin position="34"/>
        <end position="69"/>
    </location>
</feature>
<gene>
    <name evidence="3" type="ordered locus">Varpa_2325</name>
</gene>
<feature type="domain" description="Hypervirulence associated protein TUDOR" evidence="2">
    <location>
        <begin position="8"/>
        <end position="66"/>
    </location>
</feature>
<dbReference type="Proteomes" id="UP000008917">
    <property type="component" value="Chromosome"/>
</dbReference>
<reference evidence="3 4" key="2">
    <citation type="journal article" date="2013" name="Genome Announc.">
        <title>Genome of the Root-Associated Plant Growth-Promoting Bacterium Variovorax paradoxus Strain EPS.</title>
        <authorList>
            <person name="Han J.I."/>
            <person name="Spain J.C."/>
            <person name="Leadbetter J.R."/>
            <person name="Ovchinnikova G."/>
            <person name="Goodwin L.A."/>
            <person name="Han C.S."/>
            <person name="Woyke T."/>
            <person name="Davenport K.W."/>
            <person name="Orwin P.M."/>
        </authorList>
    </citation>
    <scope>NUCLEOTIDE SEQUENCE [LARGE SCALE GENOMIC DNA]</scope>
    <source>
        <strain evidence="3 4">EPS</strain>
    </source>
</reference>
<evidence type="ECO:0000313" key="3">
    <source>
        <dbReference type="EMBL" id="ADU36527.1"/>
    </source>
</evidence>
<dbReference type="InterPro" id="IPR021331">
    <property type="entry name" value="Hva1_TUDOR"/>
</dbReference>
<dbReference type="HOGENOM" id="CLU_180079_1_1_4"/>
<sequence length="69" mass="7358">MKTEPKPGDKVAWTTSQGKTTGVVTRKVTGTASVKGHTAKATKAHPEFEVKSSKSGKKAIHKAEALQRK</sequence>
<evidence type="ECO:0000256" key="1">
    <source>
        <dbReference type="SAM" id="MobiDB-lite"/>
    </source>
</evidence>
<accession>E6UWY2</accession>
<dbReference type="Gene3D" id="2.30.30.1060">
    <property type="match status" value="1"/>
</dbReference>
<name>E6UWY2_VARPE</name>
<dbReference type="RefSeq" id="WP_013540761.1">
    <property type="nucleotide sequence ID" value="NC_014931.1"/>
</dbReference>
<dbReference type="KEGG" id="vpe:Varpa_2325"/>
<dbReference type="eggNOG" id="ENOG50317PF">
    <property type="taxonomic scope" value="Bacteria"/>
</dbReference>
<proteinExistence type="predicted"/>
<dbReference type="AlphaFoldDB" id="E6UWY2"/>
<dbReference type="Pfam" id="PF11160">
    <property type="entry name" value="Hva1_TUDOR"/>
    <property type="match status" value="1"/>
</dbReference>
<evidence type="ECO:0000259" key="2">
    <source>
        <dbReference type="Pfam" id="PF11160"/>
    </source>
</evidence>
<reference evidence="4" key="1">
    <citation type="submission" date="2010-12" db="EMBL/GenBank/DDBJ databases">
        <title>Complete sequence of Variovorax paradoxus EPS.</title>
        <authorList>
            <consortium name="US DOE Joint Genome Institute"/>
            <person name="Lucas S."/>
            <person name="Copeland A."/>
            <person name="Lapidus A."/>
            <person name="Cheng J.-F."/>
            <person name="Goodwin L."/>
            <person name="Pitluck S."/>
            <person name="Teshima H."/>
            <person name="Detter J.C."/>
            <person name="Han C."/>
            <person name="Tapia R."/>
            <person name="Land M."/>
            <person name="Hauser L."/>
            <person name="Kyrpides N."/>
            <person name="Ivanova N."/>
            <person name="Ovchinnikova G."/>
            <person name="Orwin P."/>
            <person name="Han J.-I.G."/>
            <person name="Woyke T."/>
        </authorList>
    </citation>
    <scope>NUCLEOTIDE SEQUENCE [LARGE SCALE GENOMIC DNA]</scope>
    <source>
        <strain evidence="4">EPS</strain>
    </source>
</reference>
<dbReference type="OrthoDB" id="71751at2"/>
<evidence type="ECO:0000313" key="4">
    <source>
        <dbReference type="Proteomes" id="UP000008917"/>
    </source>
</evidence>
<organism evidence="3 4">
    <name type="scientific">Variovorax paradoxus (strain EPS)</name>
    <dbReference type="NCBI Taxonomy" id="595537"/>
    <lineage>
        <taxon>Bacteria</taxon>
        <taxon>Pseudomonadati</taxon>
        <taxon>Pseudomonadota</taxon>
        <taxon>Betaproteobacteria</taxon>
        <taxon>Burkholderiales</taxon>
        <taxon>Comamonadaceae</taxon>
        <taxon>Variovorax</taxon>
    </lineage>
</organism>
<dbReference type="EMBL" id="CP002417">
    <property type="protein sequence ID" value="ADU36527.1"/>
    <property type="molecule type" value="Genomic_DNA"/>
</dbReference>
<dbReference type="STRING" id="595537.Varpa_2325"/>